<dbReference type="RefSeq" id="WP_106381212.1">
    <property type="nucleotide sequence ID" value="NZ_NIGF01000026.1"/>
</dbReference>
<dbReference type="AlphaFoldDB" id="A0A2S8SPA5"/>
<evidence type="ECO:0000313" key="2">
    <source>
        <dbReference type="Proteomes" id="UP000237684"/>
    </source>
</evidence>
<gene>
    <name evidence="1" type="ORF">B1R32_12616</name>
</gene>
<proteinExistence type="predicted"/>
<evidence type="ECO:0000313" key="1">
    <source>
        <dbReference type="EMBL" id="PQV62632.1"/>
    </source>
</evidence>
<dbReference type="Proteomes" id="UP000237684">
    <property type="component" value="Unassembled WGS sequence"/>
</dbReference>
<reference evidence="1 2" key="1">
    <citation type="journal article" date="2018" name="Syst. Appl. Microbiol.">
        <title>Abditibacterium utsteinense sp. nov., the first cultivated member of candidate phylum FBP, isolated from ice-free Antarctic soil samples.</title>
        <authorList>
            <person name="Tahon G."/>
            <person name="Tytgat B."/>
            <person name="Lebbe L."/>
            <person name="Carlier A."/>
            <person name="Willems A."/>
        </authorList>
    </citation>
    <scope>NUCLEOTIDE SEQUENCE [LARGE SCALE GENOMIC DNA]</scope>
    <source>
        <strain evidence="1 2">LMG 29911</strain>
    </source>
</reference>
<sequence length="155" mass="17387">MGASSFLASGAWKVHELQLPIRVEIPSPGLQQNKEDGSFSVKPQKIPVFQQLLTRLTAEAQRNLFASSISVGQATHFPKQSGLDLWFSESLEWNRSKKTLQYTHKNYGWIYGNVGRPGLYVLSHAHLGENPITLPVSVDAQLRDCGWTLTEHYLP</sequence>
<comment type="caution">
    <text evidence="1">The sequence shown here is derived from an EMBL/GenBank/DDBJ whole genome shotgun (WGS) entry which is preliminary data.</text>
</comment>
<dbReference type="InParanoid" id="A0A2S8SPA5"/>
<organism evidence="1 2">
    <name type="scientific">Abditibacterium utsteinense</name>
    <dbReference type="NCBI Taxonomy" id="1960156"/>
    <lineage>
        <taxon>Bacteria</taxon>
        <taxon>Pseudomonadati</taxon>
        <taxon>Abditibacteriota</taxon>
        <taxon>Abditibacteriia</taxon>
        <taxon>Abditibacteriales</taxon>
        <taxon>Abditibacteriaceae</taxon>
        <taxon>Abditibacterium</taxon>
    </lineage>
</organism>
<protein>
    <submittedName>
        <fullName evidence="1">Uncharacterized protein</fullName>
    </submittedName>
</protein>
<name>A0A2S8SPA5_9BACT</name>
<keyword evidence="2" id="KW-1185">Reference proteome</keyword>
<accession>A0A2S8SPA5</accession>
<dbReference type="EMBL" id="NIGF01000026">
    <property type="protein sequence ID" value="PQV62632.1"/>
    <property type="molecule type" value="Genomic_DNA"/>
</dbReference>